<dbReference type="Pfam" id="PF00565">
    <property type="entry name" value="SNase"/>
    <property type="match status" value="1"/>
</dbReference>
<sequence>MEIERFMNHNAHTTQPFSLDGTHCWARVIDAHDGDTIKVIMSVFGDNYFKFSVRLAGIDTCELRSKNTVVRALANEAKTRLLELVTGNRSECDMNTETFLVYLHCHQFDKYGRLLADVFLDDACETSVSDILLGERLAYPYTGKTKKSETEQLSLLNP</sequence>
<dbReference type="SUPFAM" id="SSF50199">
    <property type="entry name" value="Staphylococcal nuclease"/>
    <property type="match status" value="1"/>
</dbReference>
<organism evidence="2">
    <name type="scientific">viral metagenome</name>
    <dbReference type="NCBI Taxonomy" id="1070528"/>
    <lineage>
        <taxon>unclassified sequences</taxon>
        <taxon>metagenomes</taxon>
        <taxon>organismal metagenomes</taxon>
    </lineage>
</organism>
<evidence type="ECO:0000313" key="2">
    <source>
        <dbReference type="EMBL" id="QHT06741.1"/>
    </source>
</evidence>
<dbReference type="InterPro" id="IPR016071">
    <property type="entry name" value="Staphylococal_nuclease_OB-fold"/>
</dbReference>
<protein>
    <recommendedName>
        <fullName evidence="1">TNase-like domain-containing protein</fullName>
    </recommendedName>
</protein>
<accession>A0A6C0CQH1</accession>
<reference evidence="2" key="1">
    <citation type="journal article" date="2020" name="Nature">
        <title>Giant virus diversity and host interactions through global metagenomics.</title>
        <authorList>
            <person name="Schulz F."/>
            <person name="Roux S."/>
            <person name="Paez-Espino D."/>
            <person name="Jungbluth S."/>
            <person name="Walsh D.A."/>
            <person name="Denef V.J."/>
            <person name="McMahon K.D."/>
            <person name="Konstantinidis K.T."/>
            <person name="Eloe-Fadrosh E.A."/>
            <person name="Kyrpides N.C."/>
            <person name="Woyke T."/>
        </authorList>
    </citation>
    <scope>NUCLEOTIDE SEQUENCE</scope>
    <source>
        <strain evidence="2">GVMAG-M-3300021473-15</strain>
    </source>
</reference>
<name>A0A6C0CQH1_9ZZZZ</name>
<dbReference type="EMBL" id="MN739474">
    <property type="protein sequence ID" value="QHT06741.1"/>
    <property type="molecule type" value="Genomic_DNA"/>
</dbReference>
<dbReference type="AlphaFoldDB" id="A0A6C0CQH1"/>
<dbReference type="InterPro" id="IPR035437">
    <property type="entry name" value="SNase_OB-fold_sf"/>
</dbReference>
<proteinExistence type="predicted"/>
<dbReference type="Gene3D" id="2.40.50.90">
    <property type="match status" value="1"/>
</dbReference>
<dbReference type="PROSITE" id="PS50830">
    <property type="entry name" value="TNASE_3"/>
    <property type="match status" value="1"/>
</dbReference>
<feature type="domain" description="TNase-like" evidence="1">
    <location>
        <begin position="26"/>
        <end position="158"/>
    </location>
</feature>
<evidence type="ECO:0000259" key="1">
    <source>
        <dbReference type="PROSITE" id="PS50830"/>
    </source>
</evidence>